<evidence type="ECO:0000313" key="3">
    <source>
        <dbReference type="Proteomes" id="UP001597476"/>
    </source>
</evidence>
<evidence type="ECO:0000259" key="1">
    <source>
        <dbReference type="Pfam" id="PF08818"/>
    </source>
</evidence>
<organism evidence="2 3">
    <name type="scientific">Hyunsoonleella rubra</name>
    <dbReference type="NCBI Taxonomy" id="1737062"/>
    <lineage>
        <taxon>Bacteria</taxon>
        <taxon>Pseudomonadati</taxon>
        <taxon>Bacteroidota</taxon>
        <taxon>Flavobacteriia</taxon>
        <taxon>Flavobacteriales</taxon>
        <taxon>Flavobacteriaceae</taxon>
    </lineage>
</organism>
<dbReference type="InterPro" id="IPR014922">
    <property type="entry name" value="YdhG-like"/>
</dbReference>
<dbReference type="Gene3D" id="3.90.1150.200">
    <property type="match status" value="1"/>
</dbReference>
<keyword evidence="3" id="KW-1185">Reference proteome</keyword>
<proteinExistence type="predicted"/>
<sequence length="152" mass="17823">MHYDASSPEDYIGQIPKERQDTLKKLRQVINNNLPDGFEEGMIYKMIGYYVPHSVYAEGYHCDPKTPLPFMSFASQKNSVNLYHSGIYAKKELYDWFVGEFPKHSSRKLDMGKSCVRFKHLDDIPFELIGELTRKMICEEWIEIYESAIKKV</sequence>
<dbReference type="Proteomes" id="UP001597476">
    <property type="component" value="Unassembled WGS sequence"/>
</dbReference>
<gene>
    <name evidence="2" type="ORF">ACFSR8_07850</name>
</gene>
<comment type="caution">
    <text evidence="2">The sequence shown here is derived from an EMBL/GenBank/DDBJ whole genome shotgun (WGS) entry which is preliminary data.</text>
</comment>
<reference evidence="3" key="1">
    <citation type="journal article" date="2019" name="Int. J. Syst. Evol. Microbiol.">
        <title>The Global Catalogue of Microorganisms (GCM) 10K type strain sequencing project: providing services to taxonomists for standard genome sequencing and annotation.</title>
        <authorList>
            <consortium name="The Broad Institute Genomics Platform"/>
            <consortium name="The Broad Institute Genome Sequencing Center for Infectious Disease"/>
            <person name="Wu L."/>
            <person name="Ma J."/>
        </authorList>
    </citation>
    <scope>NUCLEOTIDE SEQUENCE [LARGE SCALE GENOMIC DNA]</scope>
    <source>
        <strain evidence="3">KCTC 42398</strain>
    </source>
</reference>
<dbReference type="SUPFAM" id="SSF159888">
    <property type="entry name" value="YdhG-like"/>
    <property type="match status" value="1"/>
</dbReference>
<dbReference type="EMBL" id="JBHULY010000014">
    <property type="protein sequence ID" value="MFD2726127.1"/>
    <property type="molecule type" value="Genomic_DNA"/>
</dbReference>
<protein>
    <submittedName>
        <fullName evidence="2">DUF1801 domain-containing protein</fullName>
    </submittedName>
</protein>
<name>A0ABW5TA64_9FLAO</name>
<accession>A0ABW5TA64</accession>
<dbReference type="Pfam" id="PF08818">
    <property type="entry name" value="DUF1801"/>
    <property type="match status" value="1"/>
</dbReference>
<dbReference type="RefSeq" id="WP_380290765.1">
    <property type="nucleotide sequence ID" value="NZ_JBHULY010000014.1"/>
</dbReference>
<feature type="domain" description="YdhG-like" evidence="1">
    <location>
        <begin position="19"/>
        <end position="137"/>
    </location>
</feature>
<evidence type="ECO:0000313" key="2">
    <source>
        <dbReference type="EMBL" id="MFD2726127.1"/>
    </source>
</evidence>